<dbReference type="RefSeq" id="WP_089246893.1">
    <property type="nucleotide sequence ID" value="NZ_FZOW01000007.1"/>
</dbReference>
<dbReference type="AlphaFoldDB" id="A0A239IH96"/>
<dbReference type="EMBL" id="FZOW01000007">
    <property type="protein sequence ID" value="SNS92977.1"/>
    <property type="molecule type" value="Genomic_DNA"/>
</dbReference>
<evidence type="ECO:0000256" key="1">
    <source>
        <dbReference type="SAM" id="MobiDB-lite"/>
    </source>
</evidence>
<evidence type="ECO:0000313" key="4">
    <source>
        <dbReference type="Proteomes" id="UP000198327"/>
    </source>
</evidence>
<gene>
    <name evidence="3" type="ORF">SAMN05421642_10761</name>
</gene>
<accession>A0A239IH96</accession>
<dbReference type="Proteomes" id="UP000198327">
    <property type="component" value="Unassembled WGS sequence"/>
</dbReference>
<name>A0A239IH96_9NOCA</name>
<dbReference type="OrthoDB" id="3508128at2"/>
<feature type="compositionally biased region" description="Basic and acidic residues" evidence="1">
    <location>
        <begin position="413"/>
        <end position="422"/>
    </location>
</feature>
<evidence type="ECO:0000313" key="3">
    <source>
        <dbReference type="EMBL" id="SNS92977.1"/>
    </source>
</evidence>
<sequence length="422" mass="46636">MGVHDITRTATLPREHRRSIDIDTLMASGIQLASDPLTTNSALSAFVDRMIRLESNMTSMLLTSECGAYSVEVLDAVFERGWQPAELVHVLGRSTVKSAPQMAVSLIAEHARRTRAMSTAPDEWKAQLLELGVDPGTDLARFRAVSSLNPRTFWTSLFRLLASVRRLRDMVEVGPPPSRWGESQPPSQGADAKVLHRIRALLAKAESSTFSAERETFSAKAQELMTEYSIDTAVLSQRGDDPADGVITRRFTVSNPYVDAKMKLLSSVAGPNGVRTVWYKRLGLIAVIGMPVDIELSELLYTSLLVQSAQDLERVGTHSGLRSKGFRRSFLFGYADRIRERLNEARVRAQNSASERYGTALVPLFQKRDQAVASMVDELFPNLKTTRTSMSNTSGWGYGRQAAESADITGGREQLDETEGPR</sequence>
<evidence type="ECO:0000259" key="2">
    <source>
        <dbReference type="Pfam" id="PF10979"/>
    </source>
</evidence>
<feature type="domain" description="DUF2786" evidence="2">
    <location>
        <begin position="193"/>
        <end position="231"/>
    </location>
</feature>
<feature type="region of interest" description="Disordered" evidence="1">
    <location>
        <begin position="391"/>
        <end position="422"/>
    </location>
</feature>
<organism evidence="3 4">
    <name type="scientific">Rhodococcoides kyotonense</name>
    <dbReference type="NCBI Taxonomy" id="398843"/>
    <lineage>
        <taxon>Bacteria</taxon>
        <taxon>Bacillati</taxon>
        <taxon>Actinomycetota</taxon>
        <taxon>Actinomycetes</taxon>
        <taxon>Mycobacteriales</taxon>
        <taxon>Nocardiaceae</taxon>
        <taxon>Rhodococcoides</taxon>
    </lineage>
</organism>
<dbReference type="InterPro" id="IPR024498">
    <property type="entry name" value="DUF2786"/>
</dbReference>
<reference evidence="4" key="1">
    <citation type="submission" date="2017-06" db="EMBL/GenBank/DDBJ databases">
        <authorList>
            <person name="Varghese N."/>
            <person name="Submissions S."/>
        </authorList>
    </citation>
    <scope>NUCLEOTIDE SEQUENCE [LARGE SCALE GENOMIC DNA]</scope>
    <source>
        <strain evidence="4">JCM 23211</strain>
    </source>
</reference>
<proteinExistence type="predicted"/>
<keyword evidence="4" id="KW-1185">Reference proteome</keyword>
<protein>
    <recommendedName>
        <fullName evidence="2">DUF2786 domain-containing protein</fullName>
    </recommendedName>
</protein>
<dbReference type="Pfam" id="PF10979">
    <property type="entry name" value="DUF2786"/>
    <property type="match status" value="1"/>
</dbReference>